<dbReference type="Gene3D" id="2.30.110.10">
    <property type="entry name" value="Electron Transport, Fmn-binding Protein, Chain A"/>
    <property type="match status" value="1"/>
</dbReference>
<gene>
    <name evidence="2" type="ORF">EDC14_1002275</name>
</gene>
<dbReference type="RefSeq" id="WP_165907752.1">
    <property type="nucleotide sequence ID" value="NZ_SLUN01000002.1"/>
</dbReference>
<feature type="domain" description="Flavin reductase like" evidence="1">
    <location>
        <begin position="10"/>
        <end position="99"/>
    </location>
</feature>
<dbReference type="Proteomes" id="UP000295008">
    <property type="component" value="Unassembled WGS sequence"/>
</dbReference>
<evidence type="ECO:0000313" key="2">
    <source>
        <dbReference type="EMBL" id="TCL76516.1"/>
    </source>
</evidence>
<dbReference type="AlphaFoldDB" id="A0A4R1SAG9"/>
<reference evidence="2 3" key="1">
    <citation type="submission" date="2019-03" db="EMBL/GenBank/DDBJ databases">
        <title>Genomic Encyclopedia of Type Strains, Phase IV (KMG-IV): sequencing the most valuable type-strain genomes for metagenomic binning, comparative biology and taxonomic classification.</title>
        <authorList>
            <person name="Goeker M."/>
        </authorList>
    </citation>
    <scope>NUCLEOTIDE SEQUENCE [LARGE SCALE GENOMIC DNA]</scope>
    <source>
        <strain evidence="2 3">LX-B</strain>
    </source>
</reference>
<organism evidence="2 3">
    <name type="scientific">Hydrogenispora ethanolica</name>
    <dbReference type="NCBI Taxonomy" id="1082276"/>
    <lineage>
        <taxon>Bacteria</taxon>
        <taxon>Bacillati</taxon>
        <taxon>Bacillota</taxon>
        <taxon>Hydrogenispora</taxon>
    </lineage>
</organism>
<dbReference type="GO" id="GO:0016646">
    <property type="term" value="F:oxidoreductase activity, acting on the CH-NH group of donors, NAD or NADP as acceptor"/>
    <property type="evidence" value="ECO:0007669"/>
    <property type="project" value="UniProtKB-ARBA"/>
</dbReference>
<comment type="caution">
    <text evidence="2">The sequence shown here is derived from an EMBL/GenBank/DDBJ whole genome shotgun (WGS) entry which is preliminary data.</text>
</comment>
<keyword evidence="3" id="KW-1185">Reference proteome</keyword>
<name>A0A4R1SAG9_HYDET</name>
<dbReference type="InterPro" id="IPR012349">
    <property type="entry name" value="Split_barrel_FMN-bd"/>
</dbReference>
<dbReference type="InterPro" id="IPR002563">
    <property type="entry name" value="Flavin_Rdtase-like_dom"/>
</dbReference>
<protein>
    <submittedName>
        <fullName evidence="2">Flavin reductase like protein</fullName>
    </submittedName>
</protein>
<accession>A0A4R1SAG9</accession>
<evidence type="ECO:0000313" key="3">
    <source>
        <dbReference type="Proteomes" id="UP000295008"/>
    </source>
</evidence>
<dbReference type="EMBL" id="SLUN01000002">
    <property type="protein sequence ID" value="TCL76516.1"/>
    <property type="molecule type" value="Genomic_DNA"/>
</dbReference>
<sequence length="103" mass="11439">MKQLQQVLFRVPCGLFVVSAIRDGHPNDMINNTVFQITDSPLQLLLGMDKRHLTTEYIEAGGAFAVHFLPPDGLSLVKRFGFKPGRETAKFDGLAWRPGPSTN</sequence>
<proteinExistence type="predicted"/>
<evidence type="ECO:0000259" key="1">
    <source>
        <dbReference type="Pfam" id="PF01613"/>
    </source>
</evidence>
<dbReference type="GO" id="GO:0010181">
    <property type="term" value="F:FMN binding"/>
    <property type="evidence" value="ECO:0007669"/>
    <property type="project" value="InterPro"/>
</dbReference>
<dbReference type="Pfam" id="PF01613">
    <property type="entry name" value="Flavin_Reduct"/>
    <property type="match status" value="1"/>
</dbReference>
<dbReference type="SUPFAM" id="SSF50475">
    <property type="entry name" value="FMN-binding split barrel"/>
    <property type="match status" value="1"/>
</dbReference>